<dbReference type="SUPFAM" id="SSF51905">
    <property type="entry name" value="FAD/NAD(P)-binding domain"/>
    <property type="match status" value="1"/>
</dbReference>
<dbReference type="AlphaFoldDB" id="A0A516WZ75"/>
<dbReference type="InterPro" id="IPR036188">
    <property type="entry name" value="FAD/NAD-bd_sf"/>
</dbReference>
<reference evidence="2 3" key="1">
    <citation type="submission" date="2019-07" db="EMBL/GenBank/DDBJ databases">
        <title>Tomitella cavernea sp. nov., an actinomycete isolated from soil.</title>
        <authorList>
            <person name="Cheng J."/>
        </authorList>
    </citation>
    <scope>NUCLEOTIDE SEQUENCE [LARGE SCALE GENOMIC DNA]</scope>
    <source>
        <strain evidence="2 3">HY188</strain>
    </source>
</reference>
<feature type="domain" description="FAD dependent oxidoreductase" evidence="1">
    <location>
        <begin position="45"/>
        <end position="398"/>
    </location>
</feature>
<organism evidence="2 3">
    <name type="scientific">Tomitella fengzijianii</name>
    <dbReference type="NCBI Taxonomy" id="2597660"/>
    <lineage>
        <taxon>Bacteria</taxon>
        <taxon>Bacillati</taxon>
        <taxon>Actinomycetota</taxon>
        <taxon>Actinomycetes</taxon>
        <taxon>Mycobacteriales</taxon>
        <taxon>Tomitella</taxon>
    </lineage>
</organism>
<dbReference type="Pfam" id="PF01266">
    <property type="entry name" value="DAO"/>
    <property type="match status" value="1"/>
</dbReference>
<dbReference type="Proteomes" id="UP000317344">
    <property type="component" value="Chromosome"/>
</dbReference>
<dbReference type="EMBL" id="CP041765">
    <property type="protein sequence ID" value="QDQ96047.1"/>
    <property type="molecule type" value="Genomic_DNA"/>
</dbReference>
<dbReference type="PANTHER" id="PTHR13847">
    <property type="entry name" value="SARCOSINE DEHYDROGENASE-RELATED"/>
    <property type="match status" value="1"/>
</dbReference>
<keyword evidence="3" id="KW-1185">Reference proteome</keyword>
<dbReference type="Gene3D" id="3.50.50.60">
    <property type="entry name" value="FAD/NAD(P)-binding domain"/>
    <property type="match status" value="1"/>
</dbReference>
<sequence length="445" mass="48414">MTSHRTRLNRSDYERGDVPIRSVGWAPETLPPPMAPLTGDTEASVVIVGAGLAGSSTALHLAERGIDVAVVEAAQPGDGASGRNAGHVQPYLATLDPTEDWPDKGQRLLDTVIEGRGIVYELADKHGIACDAQATGMVEGAIRRYGELEEKARVWRGYGYDVDVVGKADLTRLLGTTEYSYGLHWGEGGSVNPYLFTRGLADAAVNAGARVYGDSPVISVEQENGRRRVRTLHGSVLADQVVLCTNGHAGNQFYPDLAKTQYPLVAYAMATTPLPDDVLAAVNPSRAAFTQFPAGLVPMVIDERNRLITASIPRPRGADKAETYFRHTLDFLHRTFPVTRDADIGLESYWTGMTASSSSVYHADYPQIFRVDDGVLALMNLGTWGVFLGPLLGRNLANALADDRMSDVVLPITEPETARYRNSFNFKIRYVLIPGARVVDRFNIL</sequence>
<dbReference type="GO" id="GO:0005737">
    <property type="term" value="C:cytoplasm"/>
    <property type="evidence" value="ECO:0007669"/>
    <property type="project" value="TreeGrafter"/>
</dbReference>
<gene>
    <name evidence="2" type="ORF">FO059_00205</name>
</gene>
<evidence type="ECO:0000313" key="3">
    <source>
        <dbReference type="Proteomes" id="UP000317344"/>
    </source>
</evidence>
<accession>A0A516WZ75</accession>
<dbReference type="PANTHER" id="PTHR13847:SF281">
    <property type="entry name" value="FAD DEPENDENT OXIDOREDUCTASE DOMAIN-CONTAINING PROTEIN"/>
    <property type="match status" value="1"/>
</dbReference>
<dbReference type="OrthoDB" id="9805852at2"/>
<protein>
    <submittedName>
        <fullName evidence="2">FAD-binding oxidoreductase</fullName>
    </submittedName>
</protein>
<evidence type="ECO:0000259" key="1">
    <source>
        <dbReference type="Pfam" id="PF01266"/>
    </source>
</evidence>
<proteinExistence type="predicted"/>
<reference evidence="2 3" key="2">
    <citation type="submission" date="2019-07" db="EMBL/GenBank/DDBJ databases">
        <authorList>
            <person name="Huang Y."/>
        </authorList>
    </citation>
    <scope>NUCLEOTIDE SEQUENCE [LARGE SCALE GENOMIC DNA]</scope>
    <source>
        <strain evidence="2 3">HY188</strain>
    </source>
</reference>
<name>A0A516WZ75_9ACTN</name>
<dbReference type="RefSeq" id="WP_143905349.1">
    <property type="nucleotide sequence ID" value="NZ_CP041765.1"/>
</dbReference>
<evidence type="ECO:0000313" key="2">
    <source>
        <dbReference type="EMBL" id="QDQ96047.1"/>
    </source>
</evidence>
<dbReference type="Gene3D" id="3.30.9.10">
    <property type="entry name" value="D-Amino Acid Oxidase, subunit A, domain 2"/>
    <property type="match status" value="1"/>
</dbReference>
<dbReference type="KEGG" id="toy:FO059_00205"/>
<dbReference type="InterPro" id="IPR006076">
    <property type="entry name" value="FAD-dep_OxRdtase"/>
</dbReference>